<evidence type="ECO:0000313" key="1">
    <source>
        <dbReference type="EMBL" id="KAF9619505.1"/>
    </source>
</evidence>
<gene>
    <name evidence="1" type="ORF">IFM89_007253</name>
</gene>
<organism evidence="1 2">
    <name type="scientific">Coptis chinensis</name>
    <dbReference type="NCBI Taxonomy" id="261450"/>
    <lineage>
        <taxon>Eukaryota</taxon>
        <taxon>Viridiplantae</taxon>
        <taxon>Streptophyta</taxon>
        <taxon>Embryophyta</taxon>
        <taxon>Tracheophyta</taxon>
        <taxon>Spermatophyta</taxon>
        <taxon>Magnoliopsida</taxon>
        <taxon>Ranunculales</taxon>
        <taxon>Ranunculaceae</taxon>
        <taxon>Coptidoideae</taxon>
        <taxon>Coptis</taxon>
    </lineage>
</organism>
<proteinExistence type="predicted"/>
<accession>A0A835IIB9</accession>
<dbReference type="OrthoDB" id="1227294at2759"/>
<sequence>MDNGANFKKAGEMLVRENAHYLNPAVIYGPDSENVAYNGEFLLAMQTFINQLVPDLSDQLACLNE</sequence>
<dbReference type="Proteomes" id="UP000631114">
    <property type="component" value="Unassembled WGS sequence"/>
</dbReference>
<dbReference type="EMBL" id="JADFTS010000002">
    <property type="protein sequence ID" value="KAF9619505.1"/>
    <property type="molecule type" value="Genomic_DNA"/>
</dbReference>
<name>A0A835IIB9_9MAGN</name>
<protein>
    <submittedName>
        <fullName evidence="1">Uncharacterized protein</fullName>
    </submittedName>
</protein>
<keyword evidence="2" id="KW-1185">Reference proteome</keyword>
<evidence type="ECO:0000313" key="2">
    <source>
        <dbReference type="Proteomes" id="UP000631114"/>
    </source>
</evidence>
<reference evidence="1 2" key="1">
    <citation type="submission" date="2020-10" db="EMBL/GenBank/DDBJ databases">
        <title>The Coptis chinensis genome and diversification of protoberbering-type alkaloids.</title>
        <authorList>
            <person name="Wang B."/>
            <person name="Shu S."/>
            <person name="Song C."/>
            <person name="Liu Y."/>
        </authorList>
    </citation>
    <scope>NUCLEOTIDE SEQUENCE [LARGE SCALE GENOMIC DNA]</scope>
    <source>
        <strain evidence="1">HL-2020</strain>
        <tissue evidence="1">Leaf</tissue>
    </source>
</reference>
<dbReference type="AlphaFoldDB" id="A0A835IIB9"/>
<comment type="caution">
    <text evidence="1">The sequence shown here is derived from an EMBL/GenBank/DDBJ whole genome shotgun (WGS) entry which is preliminary data.</text>
</comment>